<feature type="transmembrane region" description="Helical" evidence="1">
    <location>
        <begin position="46"/>
        <end position="69"/>
    </location>
</feature>
<dbReference type="RefSeq" id="WP_196281802.1">
    <property type="nucleotide sequence ID" value="NZ_JADQDQ010000003.1"/>
</dbReference>
<feature type="transmembrane region" description="Helical" evidence="1">
    <location>
        <begin position="127"/>
        <end position="147"/>
    </location>
</feature>
<keyword evidence="1" id="KW-1133">Transmembrane helix</keyword>
<keyword evidence="1" id="KW-0812">Transmembrane</keyword>
<keyword evidence="3" id="KW-1185">Reference proteome</keyword>
<proteinExistence type="predicted"/>
<comment type="caution">
    <text evidence="2">The sequence shown here is derived from an EMBL/GenBank/DDBJ whole genome shotgun (WGS) entry which is preliminary data.</text>
</comment>
<dbReference type="InterPro" id="IPR009781">
    <property type="entry name" value="DUF1345"/>
</dbReference>
<evidence type="ECO:0000313" key="2">
    <source>
        <dbReference type="EMBL" id="MBF9237430.1"/>
    </source>
</evidence>
<dbReference type="Proteomes" id="UP000597617">
    <property type="component" value="Unassembled WGS sequence"/>
</dbReference>
<accession>A0ABS0IGG6</accession>
<feature type="transmembrane region" description="Helical" evidence="1">
    <location>
        <begin position="90"/>
        <end position="112"/>
    </location>
</feature>
<feature type="transmembrane region" description="Helical" evidence="1">
    <location>
        <begin position="23"/>
        <end position="40"/>
    </location>
</feature>
<sequence>MDISPPARLSTPLLFRLGVPARLLRVGLAMVIGTFCYWVAPSDFELVTTLLLAWDGFLVGILMLTWATILQASTADIERVARVLHPNRTWGLLLLVTFVGVAISLLAVMLMLRRLFTMPLEERLEHILVSVVAIVGTWLMLHTLFALHYAHTYFKPLPGVEPERRQGGLNFVGAAPALYWDFVYFAFVVGTTAQTADVGVTSLRMRQLVLFHGIMAFGFNTAILALSINILAGVL</sequence>
<dbReference type="EMBL" id="JADQDQ010000003">
    <property type="protein sequence ID" value="MBF9237430.1"/>
    <property type="molecule type" value="Genomic_DNA"/>
</dbReference>
<keyword evidence="1" id="KW-0472">Membrane</keyword>
<organism evidence="2 3">
    <name type="scientific">Hymenobacter jeongseonensis</name>
    <dbReference type="NCBI Taxonomy" id="2791027"/>
    <lineage>
        <taxon>Bacteria</taxon>
        <taxon>Pseudomonadati</taxon>
        <taxon>Bacteroidota</taxon>
        <taxon>Cytophagia</taxon>
        <taxon>Cytophagales</taxon>
        <taxon>Hymenobacteraceae</taxon>
        <taxon>Hymenobacter</taxon>
    </lineage>
</organism>
<feature type="transmembrane region" description="Helical" evidence="1">
    <location>
        <begin position="209"/>
        <end position="232"/>
    </location>
</feature>
<dbReference type="Pfam" id="PF07077">
    <property type="entry name" value="DUF1345"/>
    <property type="match status" value="1"/>
</dbReference>
<feature type="transmembrane region" description="Helical" evidence="1">
    <location>
        <begin position="168"/>
        <end position="189"/>
    </location>
</feature>
<reference evidence="2 3" key="1">
    <citation type="submission" date="2020-11" db="EMBL/GenBank/DDBJ databases">
        <authorList>
            <person name="Kim M.K."/>
        </authorList>
    </citation>
    <scope>NUCLEOTIDE SEQUENCE [LARGE SCALE GENOMIC DNA]</scope>
    <source>
        <strain evidence="2 3">BT683</strain>
    </source>
</reference>
<name>A0ABS0IGG6_9BACT</name>
<evidence type="ECO:0000256" key="1">
    <source>
        <dbReference type="SAM" id="Phobius"/>
    </source>
</evidence>
<evidence type="ECO:0000313" key="3">
    <source>
        <dbReference type="Proteomes" id="UP000597617"/>
    </source>
</evidence>
<gene>
    <name evidence="2" type="ORF">I2I05_08470</name>
</gene>
<protein>
    <submittedName>
        <fullName evidence="2">DUF1345 domain-containing protein</fullName>
    </submittedName>
</protein>